<organism evidence="2 3">
    <name type="scientific">Nepenthes gracilis</name>
    <name type="common">Slender pitcher plant</name>
    <dbReference type="NCBI Taxonomy" id="150966"/>
    <lineage>
        <taxon>Eukaryota</taxon>
        <taxon>Viridiplantae</taxon>
        <taxon>Streptophyta</taxon>
        <taxon>Embryophyta</taxon>
        <taxon>Tracheophyta</taxon>
        <taxon>Spermatophyta</taxon>
        <taxon>Magnoliopsida</taxon>
        <taxon>eudicotyledons</taxon>
        <taxon>Gunneridae</taxon>
        <taxon>Pentapetalae</taxon>
        <taxon>Caryophyllales</taxon>
        <taxon>Nepenthaceae</taxon>
        <taxon>Nepenthes</taxon>
    </lineage>
</organism>
<sequence>MPCWFRVFCVELLGLASFKPSQLSVMLGCADATGNFCWCWGWALLQLPNALSLLEFMLDGLLTAVKFCVEAGSSAVNPWLSGCALDDPLPEKNWLLTGVFESAKIVEVEIVYYSKLAHRISHHLNSQKWASESLQQQPNCPQAPAHEPGSHVGLVVHPSDRMLDNEALKESSSAHVIPSSGGMGRVLCSTVADSDSEPAEAKVGLKGTQVEDGDASHCPVVDGGTSYCAPVDPRVSKSLQQQPNCPQAPAHEPGSQVGLVVHPSDRMLDAEALKESSSAHVIPSSCGMGRVLCSTAADSDSVPTEAEVGLKGTQVEDGDASHCPVVDRGTSYCAPVDPGGAHQNLDYPISRKYSLVDSGHIVPINVSPGDLLIGEQFGKDQVGFQVDLNSASSASCLAADPKAIVVDQMHSLECCPAIESAQSHVDSTAEQPYHADYTTQTNRMEMEKASQHRQLQELLFINKVQQQISPTSGAAVHQQSSAAKICSLQHSTSKKGQQLSHPNKVNSVAIPNNNQCNISPSAVIKKAAFAGAQQISSQPIPPQQGHKAYNSSSAPAT</sequence>
<evidence type="ECO:0000256" key="1">
    <source>
        <dbReference type="SAM" id="MobiDB-lite"/>
    </source>
</evidence>
<protein>
    <submittedName>
        <fullName evidence="2">Uncharacterized protein</fullName>
    </submittedName>
</protein>
<gene>
    <name evidence="2" type="ORF">Nepgr_024707</name>
</gene>
<evidence type="ECO:0000313" key="2">
    <source>
        <dbReference type="EMBL" id="GMH22864.1"/>
    </source>
</evidence>
<accession>A0AAD3T5M4</accession>
<reference evidence="2" key="1">
    <citation type="submission" date="2023-05" db="EMBL/GenBank/DDBJ databases">
        <title>Nepenthes gracilis genome sequencing.</title>
        <authorList>
            <person name="Fukushima K."/>
        </authorList>
    </citation>
    <scope>NUCLEOTIDE SEQUENCE</scope>
    <source>
        <strain evidence="2">SING2019-196</strain>
    </source>
</reference>
<feature type="region of interest" description="Disordered" evidence="1">
    <location>
        <begin position="533"/>
        <end position="557"/>
    </location>
</feature>
<feature type="compositionally biased region" description="Polar residues" evidence="1">
    <location>
        <begin position="131"/>
        <end position="140"/>
    </location>
</feature>
<keyword evidence="3" id="KW-1185">Reference proteome</keyword>
<dbReference type="AlphaFoldDB" id="A0AAD3T5M4"/>
<evidence type="ECO:0000313" key="3">
    <source>
        <dbReference type="Proteomes" id="UP001279734"/>
    </source>
</evidence>
<dbReference type="EMBL" id="BSYO01000025">
    <property type="protein sequence ID" value="GMH22864.1"/>
    <property type="molecule type" value="Genomic_DNA"/>
</dbReference>
<dbReference type="Proteomes" id="UP001279734">
    <property type="component" value="Unassembled WGS sequence"/>
</dbReference>
<comment type="caution">
    <text evidence="2">The sequence shown here is derived from an EMBL/GenBank/DDBJ whole genome shotgun (WGS) entry which is preliminary data.</text>
</comment>
<feature type="region of interest" description="Disordered" evidence="1">
    <location>
        <begin position="493"/>
        <end position="512"/>
    </location>
</feature>
<name>A0AAD3T5M4_NEPGR</name>
<proteinExistence type="predicted"/>
<feature type="region of interest" description="Disordered" evidence="1">
    <location>
        <begin position="131"/>
        <end position="152"/>
    </location>
</feature>